<evidence type="ECO:0000256" key="10">
    <source>
        <dbReference type="ARBA" id="ARBA00093248"/>
    </source>
</evidence>
<evidence type="ECO:0000256" key="8">
    <source>
        <dbReference type="ARBA" id="ARBA00093226"/>
    </source>
</evidence>
<dbReference type="PIRSF" id="PIRSF001439">
    <property type="entry name" value="CryM"/>
    <property type="match status" value="1"/>
</dbReference>
<dbReference type="AlphaFoldDB" id="A0A131Y1F0"/>
<evidence type="ECO:0000256" key="2">
    <source>
        <dbReference type="ARBA" id="ARBA00012883"/>
    </source>
</evidence>
<dbReference type="PANTHER" id="PTHR13812">
    <property type="entry name" value="KETIMINE REDUCTASE MU-CRYSTALLIN"/>
    <property type="match status" value="1"/>
</dbReference>
<comment type="similarity">
    <text evidence="1">Belongs to the ornithine cyclodeaminase/mu-crystallin family.</text>
</comment>
<evidence type="ECO:0000313" key="18">
    <source>
        <dbReference type="EMBL" id="JAP72305.1"/>
    </source>
</evidence>
<comment type="catalytic activity">
    <reaction evidence="8">
        <text>(3R)-1,4-thiomorpholine-3-carboxylate + NAD(+) = 3,4-dehydrothiomorpholine-3-carboxylate + NADH + 2 H(+)</text>
        <dbReference type="Rhea" id="RHEA:12504"/>
        <dbReference type="ChEBI" id="CHEBI:15378"/>
        <dbReference type="ChEBI" id="CHEBI:57540"/>
        <dbReference type="ChEBI" id="CHEBI:57945"/>
        <dbReference type="ChEBI" id="CHEBI:58517"/>
        <dbReference type="ChEBI" id="CHEBI:176873"/>
        <dbReference type="EC" id="1.5.1.25"/>
    </reaction>
    <physiologicalReaction direction="right-to-left" evidence="8">
        <dbReference type="Rhea" id="RHEA:12506"/>
    </physiologicalReaction>
</comment>
<dbReference type="PANTHER" id="PTHR13812:SF19">
    <property type="entry name" value="KETIMINE REDUCTASE MU-CRYSTALLIN"/>
    <property type="match status" value="1"/>
</dbReference>
<comment type="catalytic activity">
    <reaction evidence="11">
        <text>(S)-cystathionine ketimine + NADH + 2 H(+) = (3R,5S)-2,3,5,6,7-pentahydro-1,4-thiazepine-3,5-dicarboxylate + NAD(+)</text>
        <dbReference type="Rhea" id="RHEA:68032"/>
        <dbReference type="ChEBI" id="CHEBI:15378"/>
        <dbReference type="ChEBI" id="CHEBI:57540"/>
        <dbReference type="ChEBI" id="CHEBI:57945"/>
        <dbReference type="ChEBI" id="CHEBI:176808"/>
        <dbReference type="ChEBI" id="CHEBI:176810"/>
    </reaction>
    <physiologicalReaction direction="left-to-right" evidence="11">
        <dbReference type="Rhea" id="RHEA:68033"/>
    </physiologicalReaction>
</comment>
<comment type="catalytic activity">
    <reaction evidence="7">
        <text>L-proline + NADP(+) = 1-pyrroline-2-carboxylate + NADPH + H(+)</text>
        <dbReference type="Rhea" id="RHEA:20317"/>
        <dbReference type="ChEBI" id="CHEBI:15378"/>
        <dbReference type="ChEBI" id="CHEBI:39785"/>
        <dbReference type="ChEBI" id="CHEBI:57783"/>
        <dbReference type="ChEBI" id="CHEBI:58349"/>
        <dbReference type="ChEBI" id="CHEBI:60039"/>
        <dbReference type="EC" id="1.5.1.1"/>
    </reaction>
    <physiologicalReaction direction="right-to-left" evidence="7">
        <dbReference type="Rhea" id="RHEA:20319"/>
    </physiologicalReaction>
</comment>
<comment type="subunit">
    <text evidence="15">Homodimer. Binds the thyroid hormone triiodothyronine (T3); T3 binding inhibits enzymatic activity.</text>
</comment>
<evidence type="ECO:0000256" key="6">
    <source>
        <dbReference type="ARBA" id="ARBA00093197"/>
    </source>
</evidence>
<comment type="catalytic activity">
    <reaction evidence="6">
        <text>Delta(2)-thiazoline-2-carboxylate + NADPH + 2 H(+) = L-thiazolidine-2-carboxylate + NADP(+)</text>
        <dbReference type="Rhea" id="RHEA:68072"/>
        <dbReference type="ChEBI" id="CHEBI:15378"/>
        <dbReference type="ChEBI" id="CHEBI:57783"/>
        <dbReference type="ChEBI" id="CHEBI:58349"/>
        <dbReference type="ChEBI" id="CHEBI:176895"/>
        <dbReference type="ChEBI" id="CHEBI:176896"/>
    </reaction>
    <physiologicalReaction direction="left-to-right" evidence="6">
        <dbReference type="Rhea" id="RHEA:68073"/>
    </physiologicalReaction>
</comment>
<organism evidence="18">
    <name type="scientific">Ixodes ricinus</name>
    <name type="common">Common tick</name>
    <name type="synonym">Acarus ricinus</name>
    <dbReference type="NCBI Taxonomy" id="34613"/>
    <lineage>
        <taxon>Eukaryota</taxon>
        <taxon>Metazoa</taxon>
        <taxon>Ecdysozoa</taxon>
        <taxon>Arthropoda</taxon>
        <taxon>Chelicerata</taxon>
        <taxon>Arachnida</taxon>
        <taxon>Acari</taxon>
        <taxon>Parasitiformes</taxon>
        <taxon>Ixodida</taxon>
        <taxon>Ixodoidea</taxon>
        <taxon>Ixodidae</taxon>
        <taxon>Ixodinae</taxon>
        <taxon>Ixodes</taxon>
    </lineage>
</organism>
<evidence type="ECO:0000256" key="13">
    <source>
        <dbReference type="ARBA" id="ARBA00093264"/>
    </source>
</evidence>
<dbReference type="EMBL" id="GEFM01003491">
    <property type="protein sequence ID" value="JAP72305.1"/>
    <property type="molecule type" value="mRNA"/>
</dbReference>
<dbReference type="Gene3D" id="3.30.1780.10">
    <property type="entry name" value="ornithine cyclodeaminase, domain 1"/>
    <property type="match status" value="1"/>
</dbReference>
<dbReference type="GO" id="GO:0047127">
    <property type="term" value="F:thiomorpholine-carboxylate dehydrogenase activity"/>
    <property type="evidence" value="ECO:0007669"/>
    <property type="project" value="UniProtKB-EC"/>
</dbReference>
<evidence type="ECO:0000256" key="3">
    <source>
        <dbReference type="ARBA" id="ARBA00015173"/>
    </source>
</evidence>
<evidence type="ECO:0000256" key="17">
    <source>
        <dbReference type="ARBA" id="ARBA00093650"/>
    </source>
</evidence>
<protein>
    <recommendedName>
        <fullName evidence="3">Ketimine reductase mu-crystallin</fullName>
        <ecNumber evidence="16">1.5.1.1</ecNumber>
        <ecNumber evidence="2">1.5.1.25</ecNumber>
    </recommendedName>
    <alternativeName>
        <fullName evidence="17">1-piperideine-2-carboxylate/1-pyrroline-2-carboxylate reductase</fullName>
    </alternativeName>
    <alternativeName>
        <fullName evidence="4">NADP-regulated thyroid-hormone-binding protein</fullName>
    </alternativeName>
</protein>
<dbReference type="GO" id="GO:0042562">
    <property type="term" value="F:hormone binding"/>
    <property type="evidence" value="ECO:0007669"/>
    <property type="project" value="TreeGrafter"/>
</dbReference>
<dbReference type="GO" id="GO:0005737">
    <property type="term" value="C:cytoplasm"/>
    <property type="evidence" value="ECO:0007669"/>
    <property type="project" value="TreeGrafter"/>
</dbReference>
<comment type="catalytic activity">
    <reaction evidence="9">
        <text>(S)-cystathionine ketimine + NADPH + 2 H(+) = (3R,5S)-2,3,5,6,7-pentahydro-1,4-thiazepine-3,5-dicarboxylate + NADP(+)</text>
        <dbReference type="Rhea" id="RHEA:68036"/>
        <dbReference type="ChEBI" id="CHEBI:15378"/>
        <dbReference type="ChEBI" id="CHEBI:57783"/>
        <dbReference type="ChEBI" id="CHEBI:58349"/>
        <dbReference type="ChEBI" id="CHEBI:176808"/>
        <dbReference type="ChEBI" id="CHEBI:176810"/>
    </reaction>
    <physiologicalReaction direction="left-to-right" evidence="9">
        <dbReference type="Rhea" id="RHEA:68037"/>
    </physiologicalReaction>
</comment>
<comment type="catalytic activity">
    <reaction evidence="5">
        <text>L-pipecolate + NAD(+) = Delta(1)-piperideine-2-carboxylate + NADH + H(+)</text>
        <dbReference type="Rhea" id="RHEA:30807"/>
        <dbReference type="ChEBI" id="CHEBI:15378"/>
        <dbReference type="ChEBI" id="CHEBI:57540"/>
        <dbReference type="ChEBI" id="CHEBI:57945"/>
        <dbReference type="ChEBI" id="CHEBI:61185"/>
        <dbReference type="ChEBI" id="CHEBI:77631"/>
        <dbReference type="EC" id="1.5.1.1"/>
    </reaction>
    <physiologicalReaction direction="right-to-left" evidence="5">
        <dbReference type="Rhea" id="RHEA:30809"/>
    </physiologicalReaction>
</comment>
<dbReference type="EC" id="1.5.1.25" evidence="2"/>
<evidence type="ECO:0000256" key="12">
    <source>
        <dbReference type="ARBA" id="ARBA00093263"/>
    </source>
</evidence>
<dbReference type="GO" id="GO:0050241">
    <property type="term" value="F:pyrroline-2-carboxylate reductase activity"/>
    <property type="evidence" value="ECO:0007669"/>
    <property type="project" value="UniProtKB-EC"/>
</dbReference>
<dbReference type="EC" id="1.5.1.1" evidence="16"/>
<evidence type="ECO:0000256" key="7">
    <source>
        <dbReference type="ARBA" id="ARBA00093203"/>
    </source>
</evidence>
<evidence type="ECO:0000256" key="11">
    <source>
        <dbReference type="ARBA" id="ARBA00093250"/>
    </source>
</evidence>
<dbReference type="SUPFAM" id="SSF51735">
    <property type="entry name" value="NAD(P)-binding Rossmann-fold domains"/>
    <property type="match status" value="1"/>
</dbReference>
<proteinExistence type="evidence at transcript level"/>
<dbReference type="InterPro" id="IPR003462">
    <property type="entry name" value="ODC_Mu_crystall"/>
</dbReference>
<evidence type="ECO:0000256" key="16">
    <source>
        <dbReference type="ARBA" id="ARBA00093598"/>
    </source>
</evidence>
<dbReference type="Gene3D" id="3.40.50.720">
    <property type="entry name" value="NAD(P)-binding Rossmann-like Domain"/>
    <property type="match status" value="1"/>
</dbReference>
<evidence type="ECO:0000256" key="4">
    <source>
        <dbReference type="ARBA" id="ARBA00033420"/>
    </source>
</evidence>
<comment type="catalytic activity">
    <reaction evidence="10">
        <text>(R)-lanthionine ketimine + NADPH + 2 H(+) = (3R,5R)-1,4-thiomorpholine-3,5-dicarboxylate + NADP(+)</text>
        <dbReference type="Rhea" id="RHEA:68040"/>
        <dbReference type="ChEBI" id="CHEBI:15378"/>
        <dbReference type="ChEBI" id="CHEBI:57783"/>
        <dbReference type="ChEBI" id="CHEBI:58349"/>
        <dbReference type="ChEBI" id="CHEBI:176891"/>
        <dbReference type="ChEBI" id="CHEBI:176892"/>
    </reaction>
    <physiologicalReaction direction="left-to-right" evidence="10">
        <dbReference type="Rhea" id="RHEA:68041"/>
    </physiologicalReaction>
</comment>
<evidence type="ECO:0000256" key="15">
    <source>
        <dbReference type="ARBA" id="ARBA00093567"/>
    </source>
</evidence>
<dbReference type="Pfam" id="PF02423">
    <property type="entry name" value="OCD_Mu_crystall"/>
    <property type="match status" value="1"/>
</dbReference>
<evidence type="ECO:0000256" key="5">
    <source>
        <dbReference type="ARBA" id="ARBA00093190"/>
    </source>
</evidence>
<comment type="catalytic activity">
    <reaction evidence="14">
        <text>L-pipecolate + NADP(+) = Delta(1)-piperideine-2-carboxylate + NADPH + H(+)</text>
        <dbReference type="Rhea" id="RHEA:12524"/>
        <dbReference type="ChEBI" id="CHEBI:15378"/>
        <dbReference type="ChEBI" id="CHEBI:57783"/>
        <dbReference type="ChEBI" id="CHEBI:58349"/>
        <dbReference type="ChEBI" id="CHEBI:61185"/>
        <dbReference type="ChEBI" id="CHEBI:77631"/>
        <dbReference type="EC" id="1.5.1.1"/>
    </reaction>
    <physiologicalReaction direction="right-to-left" evidence="14">
        <dbReference type="Rhea" id="RHEA:12526"/>
    </physiologicalReaction>
</comment>
<name>A0A131Y1F0_IXORI</name>
<dbReference type="FunFam" id="3.40.50.720:FF:000241">
    <property type="entry name" value="ketimine reductase mu-crystallin"/>
    <property type="match status" value="1"/>
</dbReference>
<sequence length="317" mass="34569">MLPYPYLSADVVRRCLQSNIRELVRTLEEGLRRFSLGPQGGIVQPVRNTIALQNQNGLLLSMSAHSIDDGILTTKVVTYLPGNKPPLPTIQGNLLLFDAHTGSLKCMMDAVEMTAYRTAAASAVATKYLATENPKILAVFGSGTQAKSHIVVLSTMFDFQDIRIWNHREESALSLVGELMTSHEIRTRFVATAAEAARDADVIVTATSSPKPVLQADWLKEGAHVNAVGAPRLDWQELSSDLMLKSVVYVDSVEGAMSESGDIVQSGARIYAEIGEVVLGTKENRRNETTVFKSLGMAIEDALAAELVYRHAVTERK</sequence>
<accession>A0A131Y1F0</accession>
<comment type="catalytic activity">
    <reaction evidence="13">
        <text>L-proline + NAD(+) = 1-pyrroline-2-carboxylate + NADH + H(+)</text>
        <dbReference type="Rhea" id="RHEA:20321"/>
        <dbReference type="ChEBI" id="CHEBI:15378"/>
        <dbReference type="ChEBI" id="CHEBI:39785"/>
        <dbReference type="ChEBI" id="CHEBI:57540"/>
        <dbReference type="ChEBI" id="CHEBI:57945"/>
        <dbReference type="ChEBI" id="CHEBI:60039"/>
        <dbReference type="EC" id="1.5.1.1"/>
    </reaction>
    <physiologicalReaction direction="right-to-left" evidence="13">
        <dbReference type="Rhea" id="RHEA:20323"/>
    </physiologicalReaction>
</comment>
<evidence type="ECO:0000256" key="9">
    <source>
        <dbReference type="ARBA" id="ARBA00093227"/>
    </source>
</evidence>
<evidence type="ECO:0000256" key="14">
    <source>
        <dbReference type="ARBA" id="ARBA00093273"/>
    </source>
</evidence>
<reference evidence="18" key="1">
    <citation type="submission" date="2016-02" db="EMBL/GenBank/DDBJ databases">
        <title>RNAseq analyses of the midgut from blood- or serum-fed Ixodes ricinus ticks.</title>
        <authorList>
            <person name="Perner J."/>
            <person name="Provaznik J."/>
            <person name="Schrenkova J."/>
            <person name="Urbanova V."/>
            <person name="Ribeiro J.M."/>
            <person name="Kopacek P."/>
        </authorList>
    </citation>
    <scope>NUCLEOTIDE SEQUENCE</scope>
    <source>
        <tissue evidence="18">Gut</tissue>
    </source>
</reference>
<evidence type="ECO:0000256" key="1">
    <source>
        <dbReference type="ARBA" id="ARBA00008903"/>
    </source>
</evidence>
<comment type="catalytic activity">
    <reaction evidence="12">
        <text>(3R)-1,4-thiomorpholine-3-carboxylate + NADP(+) = 3,4-dehydrothiomorpholine-3-carboxylate + NADPH + 2 H(+)</text>
        <dbReference type="Rhea" id="RHEA:12500"/>
        <dbReference type="ChEBI" id="CHEBI:15378"/>
        <dbReference type="ChEBI" id="CHEBI:57783"/>
        <dbReference type="ChEBI" id="CHEBI:58349"/>
        <dbReference type="ChEBI" id="CHEBI:58517"/>
        <dbReference type="ChEBI" id="CHEBI:176873"/>
        <dbReference type="EC" id="1.5.1.25"/>
    </reaction>
    <physiologicalReaction direction="right-to-left" evidence="12">
        <dbReference type="Rhea" id="RHEA:12502"/>
    </physiologicalReaction>
</comment>
<dbReference type="InterPro" id="IPR023401">
    <property type="entry name" value="ODC_N"/>
</dbReference>
<dbReference type="InterPro" id="IPR036291">
    <property type="entry name" value="NAD(P)-bd_dom_sf"/>
</dbReference>